<name>A0ABX1YLD0_9BACL</name>
<keyword evidence="2" id="KW-0489">Methyltransferase</keyword>
<gene>
    <name evidence="2" type="ORF">GC101_17585</name>
</gene>
<organism evidence="2 3">
    <name type="scientific">Paenibacillus phytohabitans</name>
    <dbReference type="NCBI Taxonomy" id="2654978"/>
    <lineage>
        <taxon>Bacteria</taxon>
        <taxon>Bacillati</taxon>
        <taxon>Bacillota</taxon>
        <taxon>Bacilli</taxon>
        <taxon>Bacillales</taxon>
        <taxon>Paenibacillaceae</taxon>
        <taxon>Paenibacillus</taxon>
    </lineage>
</organism>
<dbReference type="RefSeq" id="WP_171718296.1">
    <property type="nucleotide sequence ID" value="NZ_WHOB01000052.1"/>
</dbReference>
<dbReference type="SUPFAM" id="SSF53335">
    <property type="entry name" value="S-adenosyl-L-methionine-dependent methyltransferases"/>
    <property type="match status" value="1"/>
</dbReference>
<accession>A0ABX1YLD0</accession>
<keyword evidence="3" id="KW-1185">Reference proteome</keyword>
<dbReference type="Proteomes" id="UP000596857">
    <property type="component" value="Unassembled WGS sequence"/>
</dbReference>
<comment type="caution">
    <text evidence="2">The sequence shown here is derived from an EMBL/GenBank/DDBJ whole genome shotgun (WGS) entry which is preliminary data.</text>
</comment>
<protein>
    <submittedName>
        <fullName evidence="2">Methyltransferase domain-containing protein</fullName>
    </submittedName>
</protein>
<evidence type="ECO:0000313" key="2">
    <source>
        <dbReference type="EMBL" id="NOU80678.1"/>
    </source>
</evidence>
<evidence type="ECO:0000313" key="3">
    <source>
        <dbReference type="Proteomes" id="UP000596857"/>
    </source>
</evidence>
<dbReference type="Gene3D" id="3.40.50.150">
    <property type="entry name" value="Vaccinia Virus protein VP39"/>
    <property type="match status" value="1"/>
</dbReference>
<dbReference type="GO" id="GO:0008168">
    <property type="term" value="F:methyltransferase activity"/>
    <property type="evidence" value="ECO:0007669"/>
    <property type="project" value="UniProtKB-KW"/>
</dbReference>
<dbReference type="InterPro" id="IPR041698">
    <property type="entry name" value="Methyltransf_25"/>
</dbReference>
<dbReference type="EMBL" id="WHOB01000052">
    <property type="protein sequence ID" value="NOU80678.1"/>
    <property type="molecule type" value="Genomic_DNA"/>
</dbReference>
<keyword evidence="2" id="KW-0808">Transferase</keyword>
<proteinExistence type="predicted"/>
<dbReference type="CDD" id="cd02440">
    <property type="entry name" value="AdoMet_MTases"/>
    <property type="match status" value="1"/>
</dbReference>
<dbReference type="InterPro" id="IPR029063">
    <property type="entry name" value="SAM-dependent_MTases_sf"/>
</dbReference>
<reference evidence="2 3" key="1">
    <citation type="submission" date="2019-10" db="EMBL/GenBank/DDBJ databases">
        <title>Description of Paenibacillus terricola sp. nov.</title>
        <authorList>
            <person name="Carlier A."/>
            <person name="Qi S."/>
        </authorList>
    </citation>
    <scope>NUCLEOTIDE SEQUENCE [LARGE SCALE GENOMIC DNA]</scope>
    <source>
        <strain evidence="2 3">LMG 31459</strain>
    </source>
</reference>
<feature type="domain" description="Methyltransferase" evidence="1">
    <location>
        <begin position="43"/>
        <end position="147"/>
    </location>
</feature>
<dbReference type="Pfam" id="PF13649">
    <property type="entry name" value="Methyltransf_25"/>
    <property type="match status" value="1"/>
</dbReference>
<sequence length="279" mass="30625">MSIQDEIVACMAIHGGDVLTQEIQTAHRLRLAEFWGISSGDRILEIGCGQGDTTAVLAYMAGENGYVHAIDQASPDYGAPLTLGQAAAHLQQSPLGGRIHFEFGKDLLSPEVDYPEHTYDLVVLSHCSWYFQSSQQLAAVLQKARRWGKKLCFAEWDTRITDTAQLPHLLAALIQAQIEAFKQGSSSNIRTLFVPADLRDLIAQAGWTVTAEDTIHSPLLQDGRWEVGFTLQESLQEAAEAPGIPPKLTELVQSQIRLLQEISTVPNVPPMPTFLLVAE</sequence>
<evidence type="ECO:0000259" key="1">
    <source>
        <dbReference type="Pfam" id="PF13649"/>
    </source>
</evidence>
<dbReference type="GO" id="GO:0032259">
    <property type="term" value="P:methylation"/>
    <property type="evidence" value="ECO:0007669"/>
    <property type="project" value="UniProtKB-KW"/>
</dbReference>